<protein>
    <recommendedName>
        <fullName evidence="3">Antitoxin</fullName>
    </recommendedName>
</protein>
<gene>
    <name evidence="1" type="ORF">GCM10025875_33010</name>
</gene>
<sequence>MALDDIIAKAKNALGDGKADGAIDKAAEMIKDRTSDDVDAKVDRAAEAAKNFLDKKQP</sequence>
<dbReference type="RefSeq" id="WP_284252042.1">
    <property type="nucleotide sequence ID" value="NZ_BSUM01000001.1"/>
</dbReference>
<organism evidence="1 2">
    <name type="scientific">Litorihabitans aurantiacus</name>
    <dbReference type="NCBI Taxonomy" id="1930061"/>
    <lineage>
        <taxon>Bacteria</taxon>
        <taxon>Bacillati</taxon>
        <taxon>Actinomycetota</taxon>
        <taxon>Actinomycetes</taxon>
        <taxon>Micrococcales</taxon>
        <taxon>Beutenbergiaceae</taxon>
        <taxon>Litorihabitans</taxon>
    </lineage>
</organism>
<dbReference type="EMBL" id="BSUM01000001">
    <property type="protein sequence ID" value="GMA33309.1"/>
    <property type="molecule type" value="Genomic_DNA"/>
</dbReference>
<dbReference type="Proteomes" id="UP001157161">
    <property type="component" value="Unassembled WGS sequence"/>
</dbReference>
<dbReference type="Pfam" id="PF14013">
    <property type="entry name" value="MT0933_antitox"/>
    <property type="match status" value="1"/>
</dbReference>
<evidence type="ECO:0000313" key="2">
    <source>
        <dbReference type="Proteomes" id="UP001157161"/>
    </source>
</evidence>
<comment type="caution">
    <text evidence="1">The sequence shown here is derived from an EMBL/GenBank/DDBJ whole genome shotgun (WGS) entry which is preliminary data.</text>
</comment>
<reference evidence="1" key="2">
    <citation type="submission" date="2023-02" db="EMBL/GenBank/DDBJ databases">
        <authorList>
            <person name="Sun Q."/>
            <person name="Mori K."/>
        </authorList>
    </citation>
    <scope>NUCLEOTIDE SEQUENCE</scope>
    <source>
        <strain evidence="1">NBRC 112290</strain>
    </source>
</reference>
<accession>A0AA38CV52</accession>
<evidence type="ECO:0008006" key="3">
    <source>
        <dbReference type="Google" id="ProtNLM"/>
    </source>
</evidence>
<proteinExistence type="predicted"/>
<keyword evidence="2" id="KW-1185">Reference proteome</keyword>
<reference evidence="1" key="1">
    <citation type="journal article" date="2014" name="Int. J. Syst. Evol. Microbiol.">
        <title>Complete genome sequence of Corynebacterium casei LMG S-19264T (=DSM 44701T), isolated from a smear-ripened cheese.</title>
        <authorList>
            <consortium name="US DOE Joint Genome Institute (JGI-PGF)"/>
            <person name="Walter F."/>
            <person name="Albersmeier A."/>
            <person name="Kalinowski J."/>
            <person name="Ruckert C."/>
        </authorList>
    </citation>
    <scope>NUCLEOTIDE SEQUENCE</scope>
    <source>
        <strain evidence="1">NBRC 112290</strain>
    </source>
</reference>
<dbReference type="AlphaFoldDB" id="A0AA38CV52"/>
<dbReference type="InterPro" id="IPR028037">
    <property type="entry name" value="Antitoxin_Rv0909/MT0933"/>
</dbReference>
<evidence type="ECO:0000313" key="1">
    <source>
        <dbReference type="EMBL" id="GMA33309.1"/>
    </source>
</evidence>
<name>A0AA38CV52_9MICO</name>